<organism evidence="1">
    <name type="scientific">Utricularia reniformis</name>
    <dbReference type="NCBI Taxonomy" id="192314"/>
    <lineage>
        <taxon>Eukaryota</taxon>
        <taxon>Viridiplantae</taxon>
        <taxon>Streptophyta</taxon>
        <taxon>Embryophyta</taxon>
        <taxon>Tracheophyta</taxon>
        <taxon>Spermatophyta</taxon>
        <taxon>Magnoliopsida</taxon>
        <taxon>eudicotyledons</taxon>
        <taxon>Gunneridae</taxon>
        <taxon>Pentapetalae</taxon>
        <taxon>asterids</taxon>
        <taxon>lamiids</taxon>
        <taxon>Lamiales</taxon>
        <taxon>Lentibulariaceae</taxon>
        <taxon>Utricularia</taxon>
    </lineage>
</organism>
<reference evidence="1" key="1">
    <citation type="submission" date="2017-03" db="EMBL/GenBank/DDBJ databases">
        <title>The mitochondrial genome of the carnivorous plant Utricularia reniformis (Lentibulariaceae): structure, comparative analysis and evolutionary landmarks.</title>
        <authorList>
            <person name="Silva S.R."/>
            <person name="Alvarenga D.O."/>
            <person name="Michael T.P."/>
            <person name="Miranda V.F.O."/>
            <person name="Varani A.M."/>
        </authorList>
    </citation>
    <scope>NUCLEOTIDE SEQUENCE</scope>
</reference>
<geneLocation type="mitochondrion" evidence="1"/>
<dbReference type="AlphaFoldDB" id="A0A1Y0B4S5"/>
<protein>
    <submittedName>
        <fullName evidence="1">Uncharacterized protein</fullName>
    </submittedName>
</protein>
<dbReference type="EMBL" id="KY774314">
    <property type="protein sequence ID" value="ART32390.1"/>
    <property type="molecule type" value="Genomic_DNA"/>
</dbReference>
<sequence>MNRGSRNSLLYFNYIRQLIKDKRLLKVTSQG</sequence>
<keyword evidence="1" id="KW-0496">Mitochondrion</keyword>
<gene>
    <name evidence="1" type="ORF">AEK19_MT2245</name>
</gene>
<proteinExistence type="predicted"/>
<accession>A0A1Y0B4S5</accession>
<evidence type="ECO:0000313" key="1">
    <source>
        <dbReference type="EMBL" id="ART32390.1"/>
    </source>
</evidence>
<name>A0A1Y0B4S5_9LAMI</name>